<gene>
    <name evidence="1" type="ORF">S12H4_37250</name>
</gene>
<organism evidence="1">
    <name type="scientific">marine sediment metagenome</name>
    <dbReference type="NCBI Taxonomy" id="412755"/>
    <lineage>
        <taxon>unclassified sequences</taxon>
        <taxon>metagenomes</taxon>
        <taxon>ecological metagenomes</taxon>
    </lineage>
</organism>
<dbReference type="AlphaFoldDB" id="X1UD12"/>
<name>X1UD12_9ZZZZ</name>
<accession>X1UD12</accession>
<evidence type="ECO:0000313" key="1">
    <source>
        <dbReference type="EMBL" id="GAI97765.1"/>
    </source>
</evidence>
<sequence>MPFDLNPRTPFDPGSDPSVSGIDIFSTAFRWAAGAPGNLSLN</sequence>
<reference evidence="1" key="1">
    <citation type="journal article" date="2014" name="Front. Microbiol.">
        <title>High frequency of phylogenetically diverse reductive dehalogenase-homologous genes in deep subseafloor sedimentary metagenomes.</title>
        <authorList>
            <person name="Kawai M."/>
            <person name="Futagami T."/>
            <person name="Toyoda A."/>
            <person name="Takaki Y."/>
            <person name="Nishi S."/>
            <person name="Hori S."/>
            <person name="Arai W."/>
            <person name="Tsubouchi T."/>
            <person name="Morono Y."/>
            <person name="Uchiyama I."/>
            <person name="Ito T."/>
            <person name="Fujiyama A."/>
            <person name="Inagaki F."/>
            <person name="Takami H."/>
        </authorList>
    </citation>
    <scope>NUCLEOTIDE SEQUENCE</scope>
    <source>
        <strain evidence="1">Expedition CK06-06</strain>
    </source>
</reference>
<dbReference type="EMBL" id="BARW01022291">
    <property type="protein sequence ID" value="GAI97765.1"/>
    <property type="molecule type" value="Genomic_DNA"/>
</dbReference>
<feature type="non-terminal residue" evidence="1">
    <location>
        <position position="42"/>
    </location>
</feature>
<proteinExistence type="predicted"/>
<comment type="caution">
    <text evidence="1">The sequence shown here is derived from an EMBL/GenBank/DDBJ whole genome shotgun (WGS) entry which is preliminary data.</text>
</comment>
<protein>
    <submittedName>
        <fullName evidence="1">Uncharacterized protein</fullName>
    </submittedName>
</protein>